<evidence type="ECO:0000256" key="3">
    <source>
        <dbReference type="ARBA" id="ARBA00022553"/>
    </source>
</evidence>
<evidence type="ECO:0000256" key="9">
    <source>
        <dbReference type="SAM" id="Phobius"/>
    </source>
</evidence>
<evidence type="ECO:0000313" key="13">
    <source>
        <dbReference type="EMBL" id="PSF13524.1"/>
    </source>
</evidence>
<keyword evidence="8" id="KW-0902">Two-component regulatory system</keyword>
<evidence type="ECO:0000256" key="4">
    <source>
        <dbReference type="ARBA" id="ARBA00022679"/>
    </source>
</evidence>
<dbReference type="GO" id="GO:0000160">
    <property type="term" value="P:phosphorelay signal transduction system"/>
    <property type="evidence" value="ECO:0007669"/>
    <property type="project" value="UniProtKB-KW"/>
</dbReference>
<dbReference type="Pfam" id="PF00989">
    <property type="entry name" value="PAS"/>
    <property type="match status" value="1"/>
</dbReference>
<dbReference type="InterPro" id="IPR052155">
    <property type="entry name" value="Biofilm_reg_signaling"/>
</dbReference>
<dbReference type="CDD" id="cd01949">
    <property type="entry name" value="GGDEF"/>
    <property type="match status" value="1"/>
</dbReference>
<evidence type="ECO:0000313" key="14">
    <source>
        <dbReference type="Proteomes" id="UP000239866"/>
    </source>
</evidence>
<dbReference type="AlphaFoldDB" id="A0A2T1KTV0"/>
<dbReference type="EMBL" id="PXNP01000009">
    <property type="protein sequence ID" value="PSF13524.1"/>
    <property type="molecule type" value="Genomic_DNA"/>
</dbReference>
<dbReference type="FunFam" id="3.30.70.270:FF:000001">
    <property type="entry name" value="Diguanylate cyclase domain protein"/>
    <property type="match status" value="1"/>
</dbReference>
<dbReference type="InterPro" id="IPR043128">
    <property type="entry name" value="Rev_trsase/Diguanyl_cyclase"/>
</dbReference>
<keyword evidence="9" id="KW-1133">Transmembrane helix</keyword>
<name>A0A2T1KTV0_9GAMM</name>
<dbReference type="Proteomes" id="UP000239866">
    <property type="component" value="Unassembled WGS sequence"/>
</dbReference>
<dbReference type="InterPro" id="IPR013767">
    <property type="entry name" value="PAS_fold"/>
</dbReference>
<gene>
    <name evidence="13" type="ORF">C7H09_02670</name>
</gene>
<dbReference type="SMART" id="SM00091">
    <property type="entry name" value="PAS"/>
    <property type="match status" value="1"/>
</dbReference>
<evidence type="ECO:0000256" key="8">
    <source>
        <dbReference type="ARBA" id="ARBA00023012"/>
    </source>
</evidence>
<keyword evidence="6" id="KW-0418">Kinase</keyword>
<dbReference type="Gene3D" id="3.30.70.270">
    <property type="match status" value="1"/>
</dbReference>
<dbReference type="Pfam" id="PF00990">
    <property type="entry name" value="GGDEF"/>
    <property type="match status" value="1"/>
</dbReference>
<dbReference type="SUPFAM" id="SSF55073">
    <property type="entry name" value="Nucleotide cyclase"/>
    <property type="match status" value="1"/>
</dbReference>
<evidence type="ECO:0000256" key="7">
    <source>
        <dbReference type="ARBA" id="ARBA00022840"/>
    </source>
</evidence>
<evidence type="ECO:0008006" key="15">
    <source>
        <dbReference type="Google" id="ProtNLM"/>
    </source>
</evidence>
<dbReference type="SUPFAM" id="SSF55785">
    <property type="entry name" value="PYP-like sensor domain (PAS domain)"/>
    <property type="match status" value="1"/>
</dbReference>
<dbReference type="GO" id="GO:0005524">
    <property type="term" value="F:ATP binding"/>
    <property type="evidence" value="ECO:0007669"/>
    <property type="project" value="UniProtKB-KW"/>
</dbReference>
<dbReference type="GO" id="GO:0006355">
    <property type="term" value="P:regulation of DNA-templated transcription"/>
    <property type="evidence" value="ECO:0007669"/>
    <property type="project" value="InterPro"/>
</dbReference>
<dbReference type="PANTHER" id="PTHR44757">
    <property type="entry name" value="DIGUANYLATE CYCLASE DGCP"/>
    <property type="match status" value="1"/>
</dbReference>
<sequence length="654" mass="73278">MDGMADSRRHFRKFLRSALVLGVTGVLVFTGVVFGTLEYWAWKELEVLKAREQARLQLTRWLLTQAFDHAANDVQAFARMPATRSYNRTRSAEDKARLEQSFRVQLGQKHTYSQLRFIGLDGAEKVRLDRLYNRVLVTPEHQLQVKSGRYYVAGARALAEGELYVSPLDLNVENGAVDVPYLPTVRFSVPVTDPDSGHRGLVVLNVGGELLLDTFRFSMTTRHQAFLLNSGGHILHGPDESRSWGFMFDLPPAFANDYPRAWAGMQQVDSGSVLVDAGLFLFDTVYPLERIAALPAPGSASASADSYFWKTVTFVPASQLPMTDFYRQPWLMAGYSAGAVGLFLLIVYFCFTRFRRQQLRREIARQATRFQDISSVLGEGLIVMDTAGVVTYVNPEAEQVLGWRADELVNLRGHELFHAHDDKSDCRVLAVMGSGQMYRSMQEMFRCKDGRTIPVSLNAAPLVNDAGVEGVVVSFQDFSEIQAYQEEIRQLAFQDTLTGLPNRRVLDERLRQACALSERHGWSLALMFLDLDHFKEVNDTYGHDAGDLLLKEIASRMIGCLRKADTVARMGGDEFIILLPEIASPDDAERVATKILNAVAQPVYLPEGEARVGVSIGIVVAHGYGVTAEQMMERADTAMYEAKRAGRNRYYVEK</sequence>
<keyword evidence="7" id="KW-0067">ATP-binding</keyword>
<keyword evidence="3" id="KW-0597">Phosphoprotein</keyword>
<dbReference type="SUPFAM" id="SSF103190">
    <property type="entry name" value="Sensory domain-like"/>
    <property type="match status" value="2"/>
</dbReference>
<keyword evidence="4" id="KW-0808">Transferase</keyword>
<dbReference type="InterPro" id="IPR000014">
    <property type="entry name" value="PAS"/>
</dbReference>
<feature type="transmembrane region" description="Helical" evidence="9">
    <location>
        <begin position="330"/>
        <end position="351"/>
    </location>
</feature>
<dbReference type="InterPro" id="IPR000160">
    <property type="entry name" value="GGDEF_dom"/>
</dbReference>
<protein>
    <recommendedName>
        <fullName evidence="15">Diguanylate cyclase</fullName>
    </recommendedName>
</protein>
<dbReference type="InterPro" id="IPR029151">
    <property type="entry name" value="Sensor-like_sf"/>
</dbReference>
<dbReference type="GO" id="GO:0016301">
    <property type="term" value="F:kinase activity"/>
    <property type="evidence" value="ECO:0007669"/>
    <property type="project" value="UniProtKB-KW"/>
</dbReference>
<evidence type="ECO:0000256" key="2">
    <source>
        <dbReference type="ARBA" id="ARBA00004370"/>
    </source>
</evidence>
<keyword evidence="14" id="KW-1185">Reference proteome</keyword>
<dbReference type="PROSITE" id="PS50887">
    <property type="entry name" value="GGDEF"/>
    <property type="match status" value="1"/>
</dbReference>
<evidence type="ECO:0000259" key="11">
    <source>
        <dbReference type="PROSITE" id="PS50113"/>
    </source>
</evidence>
<dbReference type="Gene3D" id="3.30.450.20">
    <property type="entry name" value="PAS domain"/>
    <property type="match status" value="3"/>
</dbReference>
<feature type="domain" description="GGDEF" evidence="12">
    <location>
        <begin position="522"/>
        <end position="654"/>
    </location>
</feature>
<accession>A0A2T1KTV0</accession>
<dbReference type="InterPro" id="IPR000700">
    <property type="entry name" value="PAS-assoc_C"/>
</dbReference>
<reference evidence="13 14" key="1">
    <citation type="submission" date="2018-03" db="EMBL/GenBank/DDBJ databases">
        <title>Marinobacter brunus sp. nov., a marine bacterium of Gamma-proteobacteria isolated from the surface seawater of the South China Sea.</title>
        <authorList>
            <person name="Cheng H."/>
            <person name="Wu Y.-H."/>
            <person name="Xamxidin M."/>
            <person name="Xu X.-W."/>
        </authorList>
    </citation>
    <scope>NUCLEOTIDE SEQUENCE [LARGE SCALE GENOMIC DNA]</scope>
    <source>
        <strain evidence="13 14">NH169-3</strain>
    </source>
</reference>
<evidence type="ECO:0000259" key="12">
    <source>
        <dbReference type="PROSITE" id="PS50887"/>
    </source>
</evidence>
<dbReference type="NCBIfam" id="TIGR00229">
    <property type="entry name" value="sensory_box"/>
    <property type="match status" value="1"/>
</dbReference>
<dbReference type="GO" id="GO:0016020">
    <property type="term" value="C:membrane"/>
    <property type="evidence" value="ECO:0007669"/>
    <property type="project" value="UniProtKB-SubCell"/>
</dbReference>
<dbReference type="InterPro" id="IPR035965">
    <property type="entry name" value="PAS-like_dom_sf"/>
</dbReference>
<evidence type="ECO:0000256" key="6">
    <source>
        <dbReference type="ARBA" id="ARBA00022777"/>
    </source>
</evidence>
<dbReference type="PROSITE" id="PS50113">
    <property type="entry name" value="PAC"/>
    <property type="match status" value="1"/>
</dbReference>
<comment type="caution">
    <text evidence="13">The sequence shown here is derived from an EMBL/GenBank/DDBJ whole genome shotgun (WGS) entry which is preliminary data.</text>
</comment>
<dbReference type="SMART" id="SM00267">
    <property type="entry name" value="GGDEF"/>
    <property type="match status" value="1"/>
</dbReference>
<keyword evidence="9" id="KW-0812">Transmembrane</keyword>
<dbReference type="PANTHER" id="PTHR44757:SF2">
    <property type="entry name" value="BIOFILM ARCHITECTURE MAINTENANCE PROTEIN MBAA"/>
    <property type="match status" value="1"/>
</dbReference>
<evidence type="ECO:0000256" key="1">
    <source>
        <dbReference type="ARBA" id="ARBA00001946"/>
    </source>
</evidence>
<comment type="cofactor">
    <cofactor evidence="1">
        <name>Mg(2+)</name>
        <dbReference type="ChEBI" id="CHEBI:18420"/>
    </cofactor>
</comment>
<dbReference type="InterPro" id="IPR048760">
    <property type="entry name" value="VP0354-like_sensor_dom"/>
</dbReference>
<feature type="transmembrane region" description="Helical" evidence="9">
    <location>
        <begin position="18"/>
        <end position="42"/>
    </location>
</feature>
<evidence type="ECO:0000256" key="5">
    <source>
        <dbReference type="ARBA" id="ARBA00022741"/>
    </source>
</evidence>
<organism evidence="13 14">
    <name type="scientific">Marinobacter fuscus</name>
    <dbReference type="NCBI Taxonomy" id="2109942"/>
    <lineage>
        <taxon>Bacteria</taxon>
        <taxon>Pseudomonadati</taxon>
        <taxon>Pseudomonadota</taxon>
        <taxon>Gammaproteobacteria</taxon>
        <taxon>Pseudomonadales</taxon>
        <taxon>Marinobacteraceae</taxon>
        <taxon>Marinobacter</taxon>
    </lineage>
</organism>
<feature type="domain" description="PAS" evidence="10">
    <location>
        <begin position="366"/>
        <end position="421"/>
    </location>
</feature>
<dbReference type="InterPro" id="IPR029787">
    <property type="entry name" value="Nucleotide_cyclase"/>
</dbReference>
<comment type="subcellular location">
    <subcellularLocation>
        <location evidence="2">Membrane</location>
    </subcellularLocation>
</comment>
<feature type="domain" description="PAC" evidence="11">
    <location>
        <begin position="439"/>
        <end position="490"/>
    </location>
</feature>
<keyword evidence="5" id="KW-0547">Nucleotide-binding</keyword>
<keyword evidence="9" id="KW-0472">Membrane</keyword>
<dbReference type="PROSITE" id="PS50112">
    <property type="entry name" value="PAS"/>
    <property type="match status" value="1"/>
</dbReference>
<dbReference type="CDD" id="cd00130">
    <property type="entry name" value="PAS"/>
    <property type="match status" value="1"/>
</dbReference>
<evidence type="ECO:0000259" key="10">
    <source>
        <dbReference type="PROSITE" id="PS50112"/>
    </source>
</evidence>
<dbReference type="NCBIfam" id="TIGR00254">
    <property type="entry name" value="GGDEF"/>
    <property type="match status" value="1"/>
</dbReference>
<proteinExistence type="predicted"/>
<dbReference type="Pfam" id="PF21623">
    <property type="entry name" value="HK_sensor_dom_bact"/>
    <property type="match status" value="1"/>
</dbReference>